<dbReference type="InterPro" id="IPR036429">
    <property type="entry name" value="SpoA-like_sf"/>
</dbReference>
<dbReference type="PANTHER" id="PTHR43484:SF1">
    <property type="entry name" value="FLAGELLAR MOTOR SWITCH PROTEIN FLIN"/>
    <property type="match status" value="1"/>
</dbReference>
<protein>
    <recommendedName>
        <fullName evidence="7">Flagellar motor switch protein FliN-like C-terminal domain-containing protein</fullName>
    </recommendedName>
</protein>
<evidence type="ECO:0000313" key="8">
    <source>
        <dbReference type="EMBL" id="SVC96517.1"/>
    </source>
</evidence>
<proteinExistence type="inferred from homology"/>
<dbReference type="GO" id="GO:0006935">
    <property type="term" value="P:chemotaxis"/>
    <property type="evidence" value="ECO:0007669"/>
    <property type="project" value="UniProtKB-KW"/>
</dbReference>
<evidence type="ECO:0000256" key="3">
    <source>
        <dbReference type="ARBA" id="ARBA00022475"/>
    </source>
</evidence>
<dbReference type="InterPro" id="IPR051469">
    <property type="entry name" value="FliN/MopA/SpaO"/>
</dbReference>
<organism evidence="8">
    <name type="scientific">marine metagenome</name>
    <dbReference type="NCBI Taxonomy" id="408172"/>
    <lineage>
        <taxon>unclassified sequences</taxon>
        <taxon>metagenomes</taxon>
        <taxon>ecological metagenomes</taxon>
    </lineage>
</organism>
<keyword evidence="4" id="KW-0145">Chemotaxis</keyword>
<evidence type="ECO:0000256" key="5">
    <source>
        <dbReference type="ARBA" id="ARBA00022779"/>
    </source>
</evidence>
<dbReference type="InterPro" id="IPR001172">
    <property type="entry name" value="FliN_T3SS_HrcQb"/>
</dbReference>
<dbReference type="PRINTS" id="PR00956">
    <property type="entry name" value="FLGMOTORFLIN"/>
</dbReference>
<keyword evidence="3" id="KW-1003">Cell membrane</keyword>
<dbReference type="PANTHER" id="PTHR43484">
    <property type="match status" value="1"/>
</dbReference>
<dbReference type="EMBL" id="UINC01121390">
    <property type="protein sequence ID" value="SVC96517.1"/>
    <property type="molecule type" value="Genomic_DNA"/>
</dbReference>
<keyword evidence="6" id="KW-0472">Membrane</keyword>
<dbReference type="Pfam" id="PF01052">
    <property type="entry name" value="FliMN_C"/>
    <property type="match status" value="1"/>
</dbReference>
<feature type="non-terminal residue" evidence="8">
    <location>
        <position position="1"/>
    </location>
</feature>
<dbReference type="GO" id="GO:0009425">
    <property type="term" value="C:bacterial-type flagellum basal body"/>
    <property type="evidence" value="ECO:0007669"/>
    <property type="project" value="InterPro"/>
</dbReference>
<dbReference type="InterPro" id="IPR001543">
    <property type="entry name" value="FliN-like_C"/>
</dbReference>
<comment type="subcellular location">
    <subcellularLocation>
        <location evidence="1">Cell membrane</location>
        <topology evidence="1">Peripheral membrane protein</topology>
        <orientation evidence="1">Cytoplasmic side</orientation>
    </subcellularLocation>
</comment>
<dbReference type="GO" id="GO:0003774">
    <property type="term" value="F:cytoskeletal motor activity"/>
    <property type="evidence" value="ECO:0007669"/>
    <property type="project" value="InterPro"/>
</dbReference>
<evidence type="ECO:0000256" key="4">
    <source>
        <dbReference type="ARBA" id="ARBA00022500"/>
    </source>
</evidence>
<dbReference type="AlphaFoldDB" id="A0A382RHA1"/>
<dbReference type="GO" id="GO:0071973">
    <property type="term" value="P:bacterial-type flagellum-dependent cell motility"/>
    <property type="evidence" value="ECO:0007669"/>
    <property type="project" value="InterPro"/>
</dbReference>
<dbReference type="Gene3D" id="2.30.330.10">
    <property type="entry name" value="SpoA-like"/>
    <property type="match status" value="1"/>
</dbReference>
<evidence type="ECO:0000259" key="7">
    <source>
        <dbReference type="Pfam" id="PF01052"/>
    </source>
</evidence>
<evidence type="ECO:0000256" key="6">
    <source>
        <dbReference type="ARBA" id="ARBA00023136"/>
    </source>
</evidence>
<gene>
    <name evidence="8" type="ORF">METZ01_LOCUS349371</name>
</gene>
<keyword evidence="5" id="KW-0283">Flagellar rotation</keyword>
<evidence type="ECO:0000256" key="2">
    <source>
        <dbReference type="ARBA" id="ARBA00009226"/>
    </source>
</evidence>
<feature type="domain" description="Flagellar motor switch protein FliN-like C-terminal" evidence="7">
    <location>
        <begin position="1"/>
        <end position="65"/>
    </location>
</feature>
<dbReference type="GO" id="GO:0005886">
    <property type="term" value="C:plasma membrane"/>
    <property type="evidence" value="ECO:0007669"/>
    <property type="project" value="UniProtKB-SubCell"/>
</dbReference>
<accession>A0A382RHA1</accession>
<comment type="similarity">
    <text evidence="2">Belongs to the FliN/MopA/SpaO family.</text>
</comment>
<name>A0A382RHA1_9ZZZZ</name>
<dbReference type="SUPFAM" id="SSF101801">
    <property type="entry name" value="Surface presentation of antigens (SPOA)"/>
    <property type="match status" value="1"/>
</dbReference>
<evidence type="ECO:0000256" key="1">
    <source>
        <dbReference type="ARBA" id="ARBA00004413"/>
    </source>
</evidence>
<sequence>VDIMVELGRREMTVREIKELKVQDVITLDKLSGDAFDILINKRPFAEGEIVVFTDMMAIRITRLINRGTSEEEEE</sequence>
<reference evidence="8" key="1">
    <citation type="submission" date="2018-05" db="EMBL/GenBank/DDBJ databases">
        <authorList>
            <person name="Lanie J.A."/>
            <person name="Ng W.-L."/>
            <person name="Kazmierczak K.M."/>
            <person name="Andrzejewski T.M."/>
            <person name="Davidsen T.M."/>
            <person name="Wayne K.J."/>
            <person name="Tettelin H."/>
            <person name="Glass J.I."/>
            <person name="Rusch D."/>
            <person name="Podicherti R."/>
            <person name="Tsui H.-C.T."/>
            <person name="Winkler M.E."/>
        </authorList>
    </citation>
    <scope>NUCLEOTIDE SEQUENCE</scope>
</reference>